<name>A0A2M9ZFQ0_9LEPT</name>
<evidence type="ECO:0000256" key="2">
    <source>
        <dbReference type="HAMAP-Rule" id="MF_00984"/>
    </source>
</evidence>
<dbReference type="PROSITE" id="PS50935">
    <property type="entry name" value="SSB"/>
    <property type="match status" value="1"/>
</dbReference>
<comment type="caution">
    <text evidence="2">Lacks conserved residue(s) required for the propagation of feature annotation.</text>
</comment>
<accession>A0A2M9ZFQ0</accession>
<dbReference type="NCBIfam" id="TIGR00621">
    <property type="entry name" value="ssb"/>
    <property type="match status" value="1"/>
</dbReference>
<dbReference type="Pfam" id="PF00436">
    <property type="entry name" value="SSB"/>
    <property type="match status" value="1"/>
</dbReference>
<proteinExistence type="inferred from homology"/>
<dbReference type="InterPro" id="IPR000424">
    <property type="entry name" value="Primosome_PriB/ssb"/>
</dbReference>
<dbReference type="InterPro" id="IPR011344">
    <property type="entry name" value="ssDNA-bd"/>
</dbReference>
<evidence type="ECO:0000313" key="4">
    <source>
        <dbReference type="EMBL" id="PJZ67242.1"/>
    </source>
</evidence>
<evidence type="ECO:0000256" key="3">
    <source>
        <dbReference type="PIRNR" id="PIRNR002070"/>
    </source>
</evidence>
<gene>
    <name evidence="4" type="ORF">CH371_04080</name>
</gene>
<comment type="caution">
    <text evidence="4">The sequence shown here is derived from an EMBL/GenBank/DDBJ whole genome shotgun (WGS) entry which is preliminary data.</text>
</comment>
<reference evidence="4 5" key="1">
    <citation type="submission" date="2017-07" db="EMBL/GenBank/DDBJ databases">
        <title>Leptospira spp. isolated from tropical soils.</title>
        <authorList>
            <person name="Thibeaux R."/>
            <person name="Iraola G."/>
            <person name="Ferres I."/>
            <person name="Bierque E."/>
            <person name="Girault D."/>
            <person name="Soupe-Gilbert M.-E."/>
            <person name="Picardeau M."/>
            <person name="Goarant C."/>
        </authorList>
    </citation>
    <scope>NUCLEOTIDE SEQUENCE [LARGE SCALE GENOMIC DNA]</scope>
    <source>
        <strain evidence="4 5">FH2-C-A2</strain>
    </source>
</reference>
<sequence length="117" mass="13493">MKNISVTVLDGYLTNDPELKKTQTGKSVAKFTLAVNHQFKRQEGEEGEVSYLDIEVWERNAENCTEFLRKGKKVTVVGQLRQDRWKNQEGQSRSKVKVVADEVRFDSFGERKEREAA</sequence>
<dbReference type="CDD" id="cd04496">
    <property type="entry name" value="SSB_OBF"/>
    <property type="match status" value="1"/>
</dbReference>
<dbReference type="InterPro" id="IPR012340">
    <property type="entry name" value="NA-bd_OB-fold"/>
</dbReference>
<protein>
    <recommendedName>
        <fullName evidence="2 3">Single-stranded DNA-binding protein</fullName>
        <shortName evidence="2">SSB</shortName>
    </recommendedName>
</protein>
<dbReference type="GO" id="GO:0009295">
    <property type="term" value="C:nucleoid"/>
    <property type="evidence" value="ECO:0007669"/>
    <property type="project" value="TreeGrafter"/>
</dbReference>
<dbReference type="PANTHER" id="PTHR10302">
    <property type="entry name" value="SINGLE-STRANDED DNA-BINDING PROTEIN"/>
    <property type="match status" value="1"/>
</dbReference>
<dbReference type="Proteomes" id="UP000231912">
    <property type="component" value="Unassembled WGS sequence"/>
</dbReference>
<comment type="subunit">
    <text evidence="2">Homotetramer.</text>
</comment>
<keyword evidence="1 2" id="KW-0238">DNA-binding</keyword>
<dbReference type="GO" id="GO:0006260">
    <property type="term" value="P:DNA replication"/>
    <property type="evidence" value="ECO:0007669"/>
    <property type="project" value="InterPro"/>
</dbReference>
<dbReference type="EMBL" id="NPDT01000001">
    <property type="protein sequence ID" value="PJZ67242.1"/>
    <property type="molecule type" value="Genomic_DNA"/>
</dbReference>
<dbReference type="PIRSF" id="PIRSF002070">
    <property type="entry name" value="SSB"/>
    <property type="match status" value="1"/>
</dbReference>
<dbReference type="Gene3D" id="2.40.50.140">
    <property type="entry name" value="Nucleic acid-binding proteins"/>
    <property type="match status" value="1"/>
</dbReference>
<dbReference type="GO" id="GO:0003697">
    <property type="term" value="F:single-stranded DNA binding"/>
    <property type="evidence" value="ECO:0007669"/>
    <property type="project" value="UniProtKB-UniRule"/>
</dbReference>
<dbReference type="SUPFAM" id="SSF50249">
    <property type="entry name" value="Nucleic acid-binding proteins"/>
    <property type="match status" value="1"/>
</dbReference>
<evidence type="ECO:0000313" key="5">
    <source>
        <dbReference type="Proteomes" id="UP000231912"/>
    </source>
</evidence>
<dbReference type="AlphaFoldDB" id="A0A2M9ZFQ0"/>
<dbReference type="HAMAP" id="MF_00984">
    <property type="entry name" value="SSB"/>
    <property type="match status" value="1"/>
</dbReference>
<dbReference type="PANTHER" id="PTHR10302:SF27">
    <property type="entry name" value="SINGLE-STRANDED DNA-BINDING PROTEIN"/>
    <property type="match status" value="1"/>
</dbReference>
<organism evidence="4 5">
    <name type="scientific">Leptospira wolffii</name>
    <dbReference type="NCBI Taxonomy" id="409998"/>
    <lineage>
        <taxon>Bacteria</taxon>
        <taxon>Pseudomonadati</taxon>
        <taxon>Spirochaetota</taxon>
        <taxon>Spirochaetia</taxon>
        <taxon>Leptospirales</taxon>
        <taxon>Leptospiraceae</taxon>
        <taxon>Leptospira</taxon>
    </lineage>
</organism>
<evidence type="ECO:0000256" key="1">
    <source>
        <dbReference type="ARBA" id="ARBA00023125"/>
    </source>
</evidence>
<dbReference type="RefSeq" id="WP_016546709.1">
    <property type="nucleotide sequence ID" value="NZ_NPDT01000001.1"/>
</dbReference>